<protein>
    <submittedName>
        <fullName evidence="2">DUF3316 domain-containing protein</fullName>
    </submittedName>
</protein>
<keyword evidence="1" id="KW-0732">Signal</keyword>
<dbReference type="Proteomes" id="UP000283855">
    <property type="component" value="Unassembled WGS sequence"/>
</dbReference>
<dbReference type="EMBL" id="QSFT01000027">
    <property type="protein sequence ID" value="RHA74092.1"/>
    <property type="molecule type" value="Genomic_DNA"/>
</dbReference>
<name>A0A413SXJ4_9BACT</name>
<organism evidence="2 3">
    <name type="scientific">Phocaeicola coprophilus</name>
    <dbReference type="NCBI Taxonomy" id="387090"/>
    <lineage>
        <taxon>Bacteria</taxon>
        <taxon>Pseudomonadati</taxon>
        <taxon>Bacteroidota</taxon>
        <taxon>Bacteroidia</taxon>
        <taxon>Bacteroidales</taxon>
        <taxon>Bacteroidaceae</taxon>
        <taxon>Phocaeicola</taxon>
    </lineage>
</organism>
<dbReference type="RefSeq" id="WP_118400739.1">
    <property type="nucleotide sequence ID" value="NZ_CABJGD010000027.1"/>
</dbReference>
<feature type="chain" id="PRO_5019237692" evidence="1">
    <location>
        <begin position="20"/>
        <end position="281"/>
    </location>
</feature>
<comment type="caution">
    <text evidence="2">The sequence shown here is derived from an EMBL/GenBank/DDBJ whole genome shotgun (WGS) entry which is preliminary data.</text>
</comment>
<proteinExistence type="predicted"/>
<evidence type="ECO:0000313" key="3">
    <source>
        <dbReference type="Proteomes" id="UP000283855"/>
    </source>
</evidence>
<accession>A0A413SXJ4</accession>
<dbReference type="InterPro" id="IPR016879">
    <property type="entry name" value="UCP028299"/>
</dbReference>
<evidence type="ECO:0000256" key="1">
    <source>
        <dbReference type="SAM" id="SignalP"/>
    </source>
</evidence>
<dbReference type="AlphaFoldDB" id="A0A413SXJ4"/>
<feature type="signal peptide" evidence="1">
    <location>
        <begin position="1"/>
        <end position="19"/>
    </location>
</feature>
<sequence>MKKAIVFLLVLFSAMLVQAQKDSLRANRYVMRSILFGAGYTNVLDTYLSPLEYKGCEIRILRESMRMTRLMDGNVSSQNILQAYTSYTKNTSGTSYFYTGMLNWSYALHYQFQINERLKILFGPVLDLNAGFVYNPRNSNNPAQAKAYGNIGASGMAIGKFHIGNYPLTARYQVALPLMGIMFSPEYGQSYYEIFSLKHGGKNILFTSLHNNPSLKQMITLDFPIRNTILRVGYLCEIQQAHVNNLKSHIYSHDFMIGFVKNLYLLKGKNKISMPNAFTPY</sequence>
<gene>
    <name evidence="2" type="ORF">DW921_11435</name>
</gene>
<dbReference type="Pfam" id="PF11777">
    <property type="entry name" value="DUF3316"/>
    <property type="match status" value="1"/>
</dbReference>
<evidence type="ECO:0000313" key="2">
    <source>
        <dbReference type="EMBL" id="RHA74092.1"/>
    </source>
</evidence>
<reference evidence="2 3" key="1">
    <citation type="submission" date="2018-08" db="EMBL/GenBank/DDBJ databases">
        <title>A genome reference for cultivated species of the human gut microbiota.</title>
        <authorList>
            <person name="Zou Y."/>
            <person name="Xue W."/>
            <person name="Luo G."/>
        </authorList>
    </citation>
    <scope>NUCLEOTIDE SEQUENCE [LARGE SCALE GENOMIC DNA]</scope>
    <source>
        <strain evidence="2 3">AM42-38</strain>
    </source>
</reference>